<dbReference type="InterPro" id="IPR002509">
    <property type="entry name" value="NODB_dom"/>
</dbReference>
<evidence type="ECO:0000256" key="6">
    <source>
        <dbReference type="ARBA" id="ARBA00032976"/>
    </source>
</evidence>
<dbReference type="GO" id="GO:0005975">
    <property type="term" value="P:carbohydrate metabolic process"/>
    <property type="evidence" value="ECO:0007669"/>
    <property type="project" value="InterPro"/>
</dbReference>
<comment type="similarity">
    <text evidence="3">Belongs to the polysaccharide deacetylase family.</text>
</comment>
<evidence type="ECO:0000313" key="8">
    <source>
        <dbReference type="EMBL" id="MDX5955268.1"/>
    </source>
</evidence>
<dbReference type="Proteomes" id="UP001277471">
    <property type="component" value="Unassembled WGS sequence"/>
</dbReference>
<evidence type="ECO:0000259" key="7">
    <source>
        <dbReference type="Pfam" id="PF01522"/>
    </source>
</evidence>
<dbReference type="InterPro" id="IPR011330">
    <property type="entry name" value="Glyco_hydro/deAcase_b/a-brl"/>
</dbReference>
<evidence type="ECO:0000256" key="3">
    <source>
        <dbReference type="ARBA" id="ARBA00010973"/>
    </source>
</evidence>
<dbReference type="EMBL" id="JAWXYC010000005">
    <property type="protein sequence ID" value="MDX5955268.1"/>
    <property type="molecule type" value="Genomic_DNA"/>
</dbReference>
<evidence type="ECO:0000313" key="9">
    <source>
        <dbReference type="EMBL" id="QCO11987.1"/>
    </source>
</evidence>
<protein>
    <recommendedName>
        <fullName evidence="4">Chitooligosaccharide deacetylase</fullName>
    </recommendedName>
    <alternativeName>
        <fullName evidence="6">Nodulation protein B</fullName>
    </alternativeName>
</protein>
<evidence type="ECO:0000313" key="10">
    <source>
        <dbReference type="Proteomes" id="UP000298774"/>
    </source>
</evidence>
<dbReference type="GeneID" id="56450945"/>
<organism evidence="9 10">
    <name type="scientific">Azospirillum brasilense</name>
    <dbReference type="NCBI Taxonomy" id="192"/>
    <lineage>
        <taxon>Bacteria</taxon>
        <taxon>Pseudomonadati</taxon>
        <taxon>Pseudomonadota</taxon>
        <taxon>Alphaproteobacteria</taxon>
        <taxon>Rhodospirillales</taxon>
        <taxon>Azospirillaceae</taxon>
        <taxon>Azospirillum</taxon>
    </lineage>
</organism>
<dbReference type="CDD" id="cd10918">
    <property type="entry name" value="CE4_NodB_like_5s_6s"/>
    <property type="match status" value="1"/>
</dbReference>
<name>A0A0P0F1H3_AZOBR</name>
<evidence type="ECO:0000313" key="11">
    <source>
        <dbReference type="Proteomes" id="UP001277471"/>
    </source>
</evidence>
<keyword evidence="8" id="KW-0378">Hydrolase</keyword>
<accession>A0A0P0F1H3</accession>
<dbReference type="KEGG" id="abf:AMK58_24575"/>
<proteinExistence type="inferred from homology"/>
<comment type="function">
    <text evidence="1">Is involved in generating a small heat-stable compound (Nod), an acylated oligomer of N-acetylglucosamine, that stimulates mitosis in various plant protoplasts.</text>
</comment>
<dbReference type="EMBL" id="CP032341">
    <property type="protein sequence ID" value="QCO11987.1"/>
    <property type="molecule type" value="Genomic_DNA"/>
</dbReference>
<reference evidence="8 11" key="2">
    <citation type="submission" date="2023-11" db="EMBL/GenBank/DDBJ databases">
        <title>MicrobeMod: A computational toolkit for identifying prokaryotic methylation and restriction-modification with nanopore sequencing.</title>
        <authorList>
            <person name="Crits-Christoph A."/>
            <person name="Kang S.C."/>
            <person name="Lee H."/>
            <person name="Ostrov N."/>
        </authorList>
    </citation>
    <scope>NUCLEOTIDE SEQUENCE [LARGE SCALE GENOMIC DNA]</scope>
    <source>
        <strain evidence="8 11">ATCC 29145</strain>
    </source>
</reference>
<dbReference type="Proteomes" id="UP000298774">
    <property type="component" value="Plasmid p2"/>
</dbReference>
<dbReference type="GO" id="GO:0016810">
    <property type="term" value="F:hydrolase activity, acting on carbon-nitrogen (but not peptide) bonds"/>
    <property type="evidence" value="ECO:0007669"/>
    <property type="project" value="InterPro"/>
</dbReference>
<dbReference type="Gene3D" id="3.20.20.370">
    <property type="entry name" value="Glycoside hydrolase/deacetylase"/>
    <property type="match status" value="1"/>
</dbReference>
<evidence type="ECO:0000256" key="2">
    <source>
        <dbReference type="ARBA" id="ARBA00004613"/>
    </source>
</evidence>
<dbReference type="SUPFAM" id="SSF88713">
    <property type="entry name" value="Glycoside hydrolase/deacetylase"/>
    <property type="match status" value="1"/>
</dbReference>
<comment type="subcellular location">
    <subcellularLocation>
        <location evidence="2">Secreted</location>
    </subcellularLocation>
</comment>
<dbReference type="Pfam" id="PF01522">
    <property type="entry name" value="Polysacc_deac_1"/>
    <property type="match status" value="1"/>
</dbReference>
<keyword evidence="9" id="KW-0614">Plasmid</keyword>
<dbReference type="AlphaFoldDB" id="A0A0P0F1H3"/>
<dbReference type="PANTHER" id="PTHR34216">
    <property type="match status" value="1"/>
</dbReference>
<keyword evidence="11" id="KW-1185">Reference proteome</keyword>
<evidence type="ECO:0000256" key="5">
    <source>
        <dbReference type="ARBA" id="ARBA00022729"/>
    </source>
</evidence>
<geneLocation type="plasmid" evidence="9 10">
    <name>p2</name>
</geneLocation>
<reference evidence="9 10" key="1">
    <citation type="submission" date="2018-09" db="EMBL/GenBank/DDBJ databases">
        <title>Whole genome based analysis of evolution and adaptive divergence in Indian and Brazilian strains of Azospirillum brasilense.</title>
        <authorList>
            <person name="Singh C."/>
            <person name="Tripathi A.K."/>
        </authorList>
    </citation>
    <scope>NUCLEOTIDE SEQUENCE [LARGE SCALE GENOMIC DNA]</scope>
    <source>
        <strain evidence="9 10">MTCC4038</strain>
        <plasmid evidence="9 10">p2</plasmid>
    </source>
</reference>
<dbReference type="GO" id="GO:0005576">
    <property type="term" value="C:extracellular region"/>
    <property type="evidence" value="ECO:0007669"/>
    <property type="project" value="UniProtKB-SubCell"/>
</dbReference>
<keyword evidence="5" id="KW-0732">Signal</keyword>
<gene>
    <name evidence="9" type="ORF">D3868_23315</name>
    <name evidence="8" type="ORF">SIM66_29290</name>
</gene>
<sequence length="346" mass="37836">MSVADVISGGGLGRRLRWTDALRNPLGTACHHAYGSPVLAVVYHAVCDTVPDHLKHIYRPRTPKEFTEDLDFLLKHFEPTDLPTVTGSAMGGPEIRRPSLLVTFDDGMREVAEVAMPILRRKGIRPALYLNLNFLDNRTLFYRHKASLLAERLSRLAEADPRRAVCVATLARAGAGAADPAAGVMTVSWQQRAVLDEIATVLEFDTAAFLADEKPYLTRDEIADLMAEGVSIGAHGFDHPNHRLLTPEQRKQEVTGSVAGIRELFGPGCGSFAFPYSDEGLPDALFGELYGNGVDVTFGTSWPRRGGPQRRIQRICFENGPAPAKQQLVKRLLRGGAGNMKRTLAG</sequence>
<feature type="domain" description="NodB homology" evidence="7">
    <location>
        <begin position="213"/>
        <end position="278"/>
    </location>
</feature>
<dbReference type="InterPro" id="IPR051398">
    <property type="entry name" value="Polysacch_Deacetylase"/>
</dbReference>
<evidence type="ECO:0000256" key="4">
    <source>
        <dbReference type="ARBA" id="ARBA00020071"/>
    </source>
</evidence>
<evidence type="ECO:0000256" key="1">
    <source>
        <dbReference type="ARBA" id="ARBA00003236"/>
    </source>
</evidence>
<dbReference type="PANTHER" id="PTHR34216:SF3">
    <property type="entry name" value="POLY-BETA-1,6-N-ACETYL-D-GLUCOSAMINE N-DEACETYLASE"/>
    <property type="match status" value="1"/>
</dbReference>
<dbReference type="RefSeq" id="WP_035679467.1">
    <property type="nucleotide sequence ID" value="NZ_CP012916.1"/>
</dbReference>